<reference evidence="2" key="2">
    <citation type="journal article" date="2015" name="Data Brief">
        <title>Shoot transcriptome of the giant reed, Arundo donax.</title>
        <authorList>
            <person name="Barrero R.A."/>
            <person name="Guerrero F.D."/>
            <person name="Moolhuijzen P."/>
            <person name="Goolsby J.A."/>
            <person name="Tidwell J."/>
            <person name="Bellgard S.E."/>
            <person name="Bellgard M.I."/>
        </authorList>
    </citation>
    <scope>NUCLEOTIDE SEQUENCE</scope>
    <source>
        <tissue evidence="2">Shoot tissue taken approximately 20 cm above the soil surface</tissue>
    </source>
</reference>
<reference evidence="2" key="1">
    <citation type="submission" date="2014-09" db="EMBL/GenBank/DDBJ databases">
        <authorList>
            <person name="Magalhaes I.L.F."/>
            <person name="Oliveira U."/>
            <person name="Santos F.R."/>
            <person name="Vidigal T.H.D.A."/>
            <person name="Brescovit A.D."/>
            <person name="Santos A.J."/>
        </authorList>
    </citation>
    <scope>NUCLEOTIDE SEQUENCE</scope>
    <source>
        <tissue evidence="2">Shoot tissue taken approximately 20 cm above the soil surface</tissue>
    </source>
</reference>
<dbReference type="GO" id="GO:0005737">
    <property type="term" value="C:cytoplasm"/>
    <property type="evidence" value="ECO:0007669"/>
    <property type="project" value="InterPro"/>
</dbReference>
<dbReference type="InterPro" id="IPR006588">
    <property type="entry name" value="Peptide_N_glycanase_PAW_dom"/>
</dbReference>
<dbReference type="AlphaFoldDB" id="A0A0A8ZFZ2"/>
<name>A0A0A8ZFZ2_ARUDO</name>
<dbReference type="GO" id="GO:0006516">
    <property type="term" value="P:glycoprotein catabolic process"/>
    <property type="evidence" value="ECO:0007669"/>
    <property type="project" value="InterPro"/>
</dbReference>
<dbReference type="PROSITE" id="PS51398">
    <property type="entry name" value="PAW"/>
    <property type="match status" value="1"/>
</dbReference>
<feature type="domain" description="PAW" evidence="1">
    <location>
        <begin position="1"/>
        <end position="29"/>
    </location>
</feature>
<organism evidence="2">
    <name type="scientific">Arundo donax</name>
    <name type="common">Giant reed</name>
    <name type="synonym">Donax arundinaceus</name>
    <dbReference type="NCBI Taxonomy" id="35708"/>
    <lineage>
        <taxon>Eukaryota</taxon>
        <taxon>Viridiplantae</taxon>
        <taxon>Streptophyta</taxon>
        <taxon>Embryophyta</taxon>
        <taxon>Tracheophyta</taxon>
        <taxon>Spermatophyta</taxon>
        <taxon>Magnoliopsida</taxon>
        <taxon>Liliopsida</taxon>
        <taxon>Poales</taxon>
        <taxon>Poaceae</taxon>
        <taxon>PACMAD clade</taxon>
        <taxon>Arundinoideae</taxon>
        <taxon>Arundineae</taxon>
        <taxon>Arundo</taxon>
    </lineage>
</organism>
<evidence type="ECO:0000259" key="1">
    <source>
        <dbReference type="PROSITE" id="PS51398"/>
    </source>
</evidence>
<dbReference type="EMBL" id="GBRH01264088">
    <property type="protein sequence ID" value="JAD33807.1"/>
    <property type="molecule type" value="Transcribed_RNA"/>
</dbReference>
<protein>
    <recommendedName>
        <fullName evidence="1">PAW domain-containing protein</fullName>
    </recommendedName>
</protein>
<evidence type="ECO:0000313" key="2">
    <source>
        <dbReference type="EMBL" id="JAD33807.1"/>
    </source>
</evidence>
<accession>A0A0A8ZFZ2</accession>
<proteinExistence type="predicted"/>
<sequence>MQYTPTRTFLIVRLHKEEPKLHSKLKWAF</sequence>